<proteinExistence type="predicted"/>
<dbReference type="AlphaFoldDB" id="A0A9P0JLX0"/>
<reference evidence="1" key="1">
    <citation type="submission" date="2022-03" db="EMBL/GenBank/DDBJ databases">
        <authorList>
            <person name="Sayadi A."/>
        </authorList>
    </citation>
    <scope>NUCLEOTIDE SEQUENCE</scope>
</reference>
<evidence type="ECO:0000313" key="2">
    <source>
        <dbReference type="Proteomes" id="UP001152888"/>
    </source>
</evidence>
<accession>A0A9P0JLX0</accession>
<comment type="caution">
    <text evidence="1">The sequence shown here is derived from an EMBL/GenBank/DDBJ whole genome shotgun (WGS) entry which is preliminary data.</text>
</comment>
<dbReference type="EMBL" id="CAKOFQ010006655">
    <property type="protein sequence ID" value="CAH1954726.1"/>
    <property type="molecule type" value="Genomic_DNA"/>
</dbReference>
<organism evidence="1 2">
    <name type="scientific">Acanthoscelides obtectus</name>
    <name type="common">Bean weevil</name>
    <name type="synonym">Bruchus obtectus</name>
    <dbReference type="NCBI Taxonomy" id="200917"/>
    <lineage>
        <taxon>Eukaryota</taxon>
        <taxon>Metazoa</taxon>
        <taxon>Ecdysozoa</taxon>
        <taxon>Arthropoda</taxon>
        <taxon>Hexapoda</taxon>
        <taxon>Insecta</taxon>
        <taxon>Pterygota</taxon>
        <taxon>Neoptera</taxon>
        <taxon>Endopterygota</taxon>
        <taxon>Coleoptera</taxon>
        <taxon>Polyphaga</taxon>
        <taxon>Cucujiformia</taxon>
        <taxon>Chrysomeloidea</taxon>
        <taxon>Chrysomelidae</taxon>
        <taxon>Bruchinae</taxon>
        <taxon>Bruchini</taxon>
        <taxon>Acanthoscelides</taxon>
    </lineage>
</organism>
<keyword evidence="2" id="KW-1185">Reference proteome</keyword>
<sequence>MALRTMFFVSYAFALRLCYVTLTAVDRCLNGNRKGIFTIIIKLISFKSMSCSQSDSDYITSYSEDERIELERRRERIQEEQYEERVEQEREKAFSIIFKEKAHKLFILPGLHFLRFCSKKIKFYFKPSEVMKWISKNTCFYCSLIYSKKWMWMIKRESFPSNYKLRIYNTFNDGQYCLVSDEDILPKIQQIYRQLLVWASTYEKMKKEKYRRFKCGEEVELDEEDEELFLSKNERRELIEKRNRILRRMIPPDGPKRWRVG</sequence>
<dbReference type="Proteomes" id="UP001152888">
    <property type="component" value="Unassembled WGS sequence"/>
</dbReference>
<evidence type="ECO:0000313" key="1">
    <source>
        <dbReference type="EMBL" id="CAH1954726.1"/>
    </source>
</evidence>
<protein>
    <submittedName>
        <fullName evidence="1">Uncharacterized protein</fullName>
    </submittedName>
</protein>
<name>A0A9P0JLX0_ACAOB</name>
<dbReference type="OrthoDB" id="265955at2759"/>
<gene>
    <name evidence="1" type="ORF">ACAOBT_LOCUS715</name>
</gene>